<dbReference type="PROSITE" id="PS50096">
    <property type="entry name" value="IQ"/>
    <property type="match status" value="1"/>
</dbReference>
<dbReference type="PROSITE" id="PS00469">
    <property type="entry name" value="NDPK"/>
    <property type="match status" value="1"/>
</dbReference>
<dbReference type="Gene3D" id="1.20.5.190">
    <property type="match status" value="1"/>
</dbReference>
<keyword evidence="9 19" id="KW-0418">Kinase</keyword>
<evidence type="ECO:0000256" key="12">
    <source>
        <dbReference type="ARBA" id="ARBA00022842"/>
    </source>
</evidence>
<evidence type="ECO:0000256" key="13">
    <source>
        <dbReference type="ARBA" id="ARBA00023080"/>
    </source>
</evidence>
<dbReference type="CDD" id="cd23767">
    <property type="entry name" value="IQCD"/>
    <property type="match status" value="1"/>
</dbReference>
<dbReference type="SUPFAM" id="SSF54919">
    <property type="entry name" value="Nucleoside diphosphate kinase, NDK"/>
    <property type="match status" value="1"/>
</dbReference>
<keyword evidence="12" id="KW-0460">Magnesium</keyword>
<dbReference type="Pfam" id="PF05186">
    <property type="entry name" value="Dpy-30"/>
    <property type="match status" value="1"/>
</dbReference>
<feature type="binding site" evidence="15">
    <location>
        <position position="128"/>
    </location>
    <ligand>
        <name>ATP</name>
        <dbReference type="ChEBI" id="CHEBI:30616"/>
    </ligand>
</feature>
<evidence type="ECO:0000259" key="18">
    <source>
        <dbReference type="SMART" id="SM00562"/>
    </source>
</evidence>
<dbReference type="SMART" id="SM00015">
    <property type="entry name" value="IQ"/>
    <property type="match status" value="1"/>
</dbReference>
<feature type="compositionally biased region" description="Acidic residues" evidence="17">
    <location>
        <begin position="274"/>
        <end position="286"/>
    </location>
</feature>
<dbReference type="InterPro" id="IPR036850">
    <property type="entry name" value="NDK-like_dom_sf"/>
</dbReference>
<dbReference type="PANTHER" id="PTHR46161">
    <property type="entry name" value="NUCLEOSIDE DIPHOSPHATE KINASE"/>
    <property type="match status" value="1"/>
</dbReference>
<dbReference type="GO" id="GO:0005929">
    <property type="term" value="C:cilium"/>
    <property type="evidence" value="ECO:0007669"/>
    <property type="project" value="UniProtKB-SubCell"/>
</dbReference>
<keyword evidence="13" id="KW-0546">Nucleotide metabolism</keyword>
<feature type="binding site" evidence="15">
    <location>
        <position position="118"/>
    </location>
    <ligand>
        <name>ATP</name>
        <dbReference type="ChEBI" id="CHEBI:30616"/>
    </ligand>
</feature>
<keyword evidence="11" id="KW-0067">ATP-binding</keyword>
<evidence type="ECO:0000256" key="17">
    <source>
        <dbReference type="SAM" id="MobiDB-lite"/>
    </source>
</evidence>
<dbReference type="Pfam" id="PF00612">
    <property type="entry name" value="IQ"/>
    <property type="match status" value="1"/>
</dbReference>
<feature type="active site" description="Pros-phosphohistidine intermediate" evidence="15">
    <location>
        <position position="131"/>
    </location>
</feature>
<feature type="binding site" evidence="15">
    <location>
        <position position="22"/>
    </location>
    <ligand>
        <name>ATP</name>
        <dbReference type="ChEBI" id="CHEBI:30616"/>
    </ligand>
</feature>
<dbReference type="InterPro" id="IPR007858">
    <property type="entry name" value="Dpy-30_motif"/>
</dbReference>
<proteinExistence type="inferred from homology"/>
<evidence type="ECO:0000256" key="7">
    <source>
        <dbReference type="ARBA" id="ARBA00022723"/>
    </source>
</evidence>
<evidence type="ECO:0000256" key="10">
    <source>
        <dbReference type="ARBA" id="ARBA00022801"/>
    </source>
</evidence>
<evidence type="ECO:0000256" key="14">
    <source>
        <dbReference type="ARBA" id="ARBA00023273"/>
    </source>
</evidence>
<evidence type="ECO:0000256" key="16">
    <source>
        <dbReference type="RuleBase" id="RU004011"/>
    </source>
</evidence>
<evidence type="ECO:0000256" key="6">
    <source>
        <dbReference type="ARBA" id="ARBA00022679"/>
    </source>
</evidence>
<dbReference type="InterPro" id="IPR001564">
    <property type="entry name" value="Nucleoside_diP_kinase"/>
</dbReference>
<dbReference type="GO" id="GO:0004550">
    <property type="term" value="F:nucleoside diphosphate kinase activity"/>
    <property type="evidence" value="ECO:0007669"/>
    <property type="project" value="UniProtKB-EC"/>
</dbReference>
<evidence type="ECO:0000256" key="4">
    <source>
        <dbReference type="ARBA" id="ARBA00008142"/>
    </source>
</evidence>
<comment type="similarity">
    <text evidence="4 15 16">Belongs to the NDK family.</text>
</comment>
<evidence type="ECO:0000256" key="11">
    <source>
        <dbReference type="ARBA" id="ARBA00022840"/>
    </source>
</evidence>
<evidence type="ECO:0000256" key="15">
    <source>
        <dbReference type="PROSITE-ProRule" id="PRU00706"/>
    </source>
</evidence>
<dbReference type="PROSITE" id="PS51374">
    <property type="entry name" value="NDPK_LIKE"/>
    <property type="match status" value="1"/>
</dbReference>
<dbReference type="Pfam" id="PF00334">
    <property type="entry name" value="NDK"/>
    <property type="match status" value="1"/>
</dbReference>
<dbReference type="PANTHER" id="PTHR46161:SF3">
    <property type="entry name" value="NUCLEOSIDE DIPHOSPHATE KINASE DDB_G0292928-RELATED"/>
    <property type="match status" value="1"/>
</dbReference>
<dbReference type="GO" id="GO:0006183">
    <property type="term" value="P:GTP biosynthetic process"/>
    <property type="evidence" value="ECO:0007669"/>
    <property type="project" value="InterPro"/>
</dbReference>
<dbReference type="GO" id="GO:0006241">
    <property type="term" value="P:CTP biosynthetic process"/>
    <property type="evidence" value="ECO:0007669"/>
    <property type="project" value="InterPro"/>
</dbReference>
<keyword evidence="10" id="KW-0378">Hydrolase</keyword>
<dbReference type="SMART" id="SM00562">
    <property type="entry name" value="NDK"/>
    <property type="match status" value="1"/>
</dbReference>
<feature type="domain" description="Nucleoside diphosphate kinase-like" evidence="18">
    <location>
        <begin position="14"/>
        <end position="154"/>
    </location>
</feature>
<evidence type="ECO:0000256" key="8">
    <source>
        <dbReference type="ARBA" id="ARBA00022741"/>
    </source>
</evidence>
<keyword evidence="8" id="KW-0547">Nucleotide-binding</keyword>
<dbReference type="EMBL" id="GBEZ01007383">
    <property type="protein sequence ID" value="JAC78075.1"/>
    <property type="molecule type" value="Transcribed_RNA"/>
</dbReference>
<dbReference type="InterPro" id="IPR023005">
    <property type="entry name" value="Nucleoside_diP_kinase_AS"/>
</dbReference>
<feature type="binding site" evidence="15">
    <location>
        <position position="104"/>
    </location>
    <ligand>
        <name>ATP</name>
        <dbReference type="ChEBI" id="CHEBI:30616"/>
    </ligand>
</feature>
<gene>
    <name evidence="19" type="primary">NDK</name>
    <name evidence="19" type="ORF">TSPGSL018_16098</name>
</gene>
<evidence type="ECO:0000256" key="3">
    <source>
        <dbReference type="ARBA" id="ARBA00004138"/>
    </source>
</evidence>
<evidence type="ECO:0000256" key="1">
    <source>
        <dbReference type="ARBA" id="ARBA00000082"/>
    </source>
</evidence>
<dbReference type="GO" id="GO:0046872">
    <property type="term" value="F:metal ion binding"/>
    <property type="evidence" value="ECO:0007669"/>
    <property type="project" value="UniProtKB-KW"/>
</dbReference>
<feature type="non-terminal residue" evidence="19">
    <location>
        <position position="348"/>
    </location>
</feature>
<comment type="catalytic activity">
    <reaction evidence="2">
        <text>a ribonucleoside 5'-diphosphate + ATP = a ribonucleoside 5'-triphosphate + ADP</text>
        <dbReference type="Rhea" id="RHEA:18113"/>
        <dbReference type="ChEBI" id="CHEBI:30616"/>
        <dbReference type="ChEBI" id="CHEBI:57930"/>
        <dbReference type="ChEBI" id="CHEBI:61557"/>
        <dbReference type="ChEBI" id="CHEBI:456216"/>
        <dbReference type="EC" id="2.7.4.6"/>
    </reaction>
</comment>
<dbReference type="Gene3D" id="3.30.70.141">
    <property type="entry name" value="Nucleoside diphosphate kinase-like domain"/>
    <property type="match status" value="1"/>
</dbReference>
<dbReference type="GO" id="GO:0006228">
    <property type="term" value="P:UTP biosynthetic process"/>
    <property type="evidence" value="ECO:0007669"/>
    <property type="project" value="InterPro"/>
</dbReference>
<evidence type="ECO:0000256" key="5">
    <source>
        <dbReference type="ARBA" id="ARBA00022490"/>
    </source>
</evidence>
<dbReference type="AlphaFoldDB" id="A0A061S5B9"/>
<accession>A0A061S5B9</accession>
<feature type="binding site" evidence="15">
    <location>
        <position position="98"/>
    </location>
    <ligand>
        <name>ATP</name>
        <dbReference type="ChEBI" id="CHEBI:30616"/>
    </ligand>
</feature>
<dbReference type="GO" id="GO:0005524">
    <property type="term" value="F:ATP binding"/>
    <property type="evidence" value="ECO:0007669"/>
    <property type="project" value="UniProtKB-KW"/>
</dbReference>
<dbReference type="PRINTS" id="PR01243">
    <property type="entry name" value="NUCDPKINASE"/>
</dbReference>
<keyword evidence="5" id="KW-0963">Cytoplasm</keyword>
<evidence type="ECO:0000313" key="19">
    <source>
        <dbReference type="EMBL" id="JAC78075.1"/>
    </source>
</evidence>
<keyword evidence="7" id="KW-0479">Metal-binding</keyword>
<protein>
    <submittedName>
        <fullName evidence="19">Nucleoside-diphosphate kinase</fullName>
    </submittedName>
</protein>
<feature type="binding site" evidence="15">
    <location>
        <position position="70"/>
    </location>
    <ligand>
        <name>ATP</name>
        <dbReference type="ChEBI" id="CHEBI:30616"/>
    </ligand>
</feature>
<comment type="subcellular location">
    <subcellularLocation>
        <location evidence="3">Cell projection</location>
        <location evidence="3">Cilium</location>
    </subcellularLocation>
</comment>
<dbReference type="FunFam" id="3.30.70.141:FF:000010">
    <property type="entry name" value="Nucleoside diphosphate kinase 7"/>
    <property type="match status" value="1"/>
</dbReference>
<organism evidence="19">
    <name type="scientific">Tetraselmis sp. GSL018</name>
    <dbReference type="NCBI Taxonomy" id="582737"/>
    <lineage>
        <taxon>Eukaryota</taxon>
        <taxon>Viridiplantae</taxon>
        <taxon>Chlorophyta</taxon>
        <taxon>core chlorophytes</taxon>
        <taxon>Chlorodendrophyceae</taxon>
        <taxon>Chlorodendrales</taxon>
        <taxon>Chlorodendraceae</taxon>
        <taxon>Tetraselmis</taxon>
    </lineage>
</organism>
<reference evidence="19" key="1">
    <citation type="submission" date="2014-05" db="EMBL/GenBank/DDBJ databases">
        <title>The transcriptome of the halophilic microalga Tetraselmis sp. GSL018 isolated from the Great Salt Lake, Utah.</title>
        <authorList>
            <person name="Jinkerson R.E."/>
            <person name="D'Adamo S."/>
            <person name="Posewitz M.C."/>
        </authorList>
    </citation>
    <scope>NUCLEOTIDE SEQUENCE</scope>
    <source>
        <strain evidence="19">GSL018</strain>
    </source>
</reference>
<comment type="catalytic activity">
    <reaction evidence="1">
        <text>a 2'-deoxyribonucleoside 5'-diphosphate + ATP = a 2'-deoxyribonucleoside 5'-triphosphate + ADP</text>
        <dbReference type="Rhea" id="RHEA:44640"/>
        <dbReference type="ChEBI" id="CHEBI:30616"/>
        <dbReference type="ChEBI" id="CHEBI:61560"/>
        <dbReference type="ChEBI" id="CHEBI:73316"/>
        <dbReference type="ChEBI" id="CHEBI:456216"/>
        <dbReference type="EC" id="2.7.4.6"/>
    </reaction>
</comment>
<feature type="region of interest" description="Disordered" evidence="17">
    <location>
        <begin position="250"/>
        <end position="348"/>
    </location>
</feature>
<dbReference type="GO" id="GO:0016787">
    <property type="term" value="F:hydrolase activity"/>
    <property type="evidence" value="ECO:0007669"/>
    <property type="project" value="UniProtKB-KW"/>
</dbReference>
<evidence type="ECO:0000256" key="2">
    <source>
        <dbReference type="ARBA" id="ARBA00000937"/>
    </source>
</evidence>
<name>A0A061S5B9_9CHLO</name>
<evidence type="ECO:0000256" key="9">
    <source>
        <dbReference type="ARBA" id="ARBA00022777"/>
    </source>
</evidence>
<dbReference type="InterPro" id="IPR034907">
    <property type="entry name" value="NDK-like_dom"/>
</dbReference>
<keyword evidence="14" id="KW-0966">Cell projection</keyword>
<dbReference type="InterPro" id="IPR000048">
    <property type="entry name" value="IQ_motif_EF-hand-BS"/>
</dbReference>
<dbReference type="Gene3D" id="1.20.890.10">
    <property type="entry name" value="cAMP-dependent protein kinase regulatory subunit, dimerization-anchoring domain"/>
    <property type="match status" value="1"/>
</dbReference>
<dbReference type="CDD" id="cd22983">
    <property type="entry name" value="DD_CrRSP23-like"/>
    <property type="match status" value="1"/>
</dbReference>
<keyword evidence="6" id="KW-0808">Transferase</keyword>
<sequence>MVDEGGPHRAVGSDEKTLALIKPDAVKADYADEITNLAELFGFKIIIKRRFQLTNQRAREFYAEHEGKPFFPKLLEFMTSGPIYAMVLGKTNAIKDWRQLMGPTDSATAREQAPKSLRALYGTDSTMNATHGSDSPHSAKREIKFFFPEFVSLPIADSAGCKKYIEEKLQPTLAKGLTVLAKEKPSAGKYEALTFLATWLLQNNPNKPRIVPGADPALDEDEDDEAEFAEYMDQLEMESSELNEAATKIQAGFRGMQARREVAKKKRGTTPTDAADDDTEPVEIDGDSLSATESVAGGAGGASDALADDGGGPTEVLGEDPHGGGAEPTEGSDPSGGLSPGAAVGGET</sequence>